<dbReference type="AlphaFoldDB" id="A0A8J7MFG8"/>
<dbReference type="Pfam" id="PF09209">
    <property type="entry name" value="CecR_C"/>
    <property type="match status" value="1"/>
</dbReference>
<dbReference type="InterPro" id="IPR001647">
    <property type="entry name" value="HTH_TetR"/>
</dbReference>
<sequence length="208" mass="23585">MAAEKTKDRLIRCAVEAFAEHGYRDTTVADICERAEANIAAVNYHFGSKEKLFRMAMRRALDLVKKHYPVAPAPDENFSIEERLRIFMSSLIKRHFDKGEAGHFARIMSHEGTRQDAPHAVIFEEIQQAEGDLLHQIITEMTHASEVQIQLTKMSTVGLCLFPLHKARMLKNVFPDTPSTQDIDDMIEQQYQFALAGINQIASIAKSN</sequence>
<dbReference type="PROSITE" id="PS01081">
    <property type="entry name" value="HTH_TETR_1"/>
    <property type="match status" value="1"/>
</dbReference>
<dbReference type="InterPro" id="IPR009057">
    <property type="entry name" value="Homeodomain-like_sf"/>
</dbReference>
<dbReference type="RefSeq" id="WP_200311795.1">
    <property type="nucleotide sequence ID" value="NZ_JAENIM010000041.1"/>
</dbReference>
<dbReference type="GO" id="GO:0003700">
    <property type="term" value="F:DNA-binding transcription factor activity"/>
    <property type="evidence" value="ECO:0007669"/>
    <property type="project" value="TreeGrafter"/>
</dbReference>
<protein>
    <submittedName>
        <fullName evidence="4">TetR/AcrR family transcriptional regulator</fullName>
    </submittedName>
</protein>
<feature type="DNA-binding region" description="H-T-H motif" evidence="2">
    <location>
        <begin position="27"/>
        <end position="46"/>
    </location>
</feature>
<evidence type="ECO:0000256" key="1">
    <source>
        <dbReference type="ARBA" id="ARBA00023125"/>
    </source>
</evidence>
<gene>
    <name evidence="4" type="ORF">JIN82_11495</name>
</gene>
<evidence type="ECO:0000259" key="3">
    <source>
        <dbReference type="PROSITE" id="PS50977"/>
    </source>
</evidence>
<keyword evidence="5" id="KW-1185">Reference proteome</keyword>
<dbReference type="GO" id="GO:0000976">
    <property type="term" value="F:transcription cis-regulatory region binding"/>
    <property type="evidence" value="ECO:0007669"/>
    <property type="project" value="TreeGrafter"/>
</dbReference>
<dbReference type="Gene3D" id="1.10.357.10">
    <property type="entry name" value="Tetracycline Repressor, domain 2"/>
    <property type="match status" value="1"/>
</dbReference>
<evidence type="ECO:0000313" key="4">
    <source>
        <dbReference type="EMBL" id="MBK1791776.1"/>
    </source>
</evidence>
<keyword evidence="1 2" id="KW-0238">DNA-binding</keyword>
<dbReference type="EMBL" id="JAENIM010000041">
    <property type="protein sequence ID" value="MBK1791776.1"/>
    <property type="molecule type" value="Genomic_DNA"/>
</dbReference>
<dbReference type="Proteomes" id="UP000624703">
    <property type="component" value="Unassembled WGS sequence"/>
</dbReference>
<reference evidence="4" key="1">
    <citation type="submission" date="2021-01" db="EMBL/GenBank/DDBJ databases">
        <title>Modified the classification status of verrucomicrobia.</title>
        <authorList>
            <person name="Feng X."/>
        </authorList>
    </citation>
    <scope>NUCLEOTIDE SEQUENCE</scope>
    <source>
        <strain evidence="4">_KCTC 22039</strain>
    </source>
</reference>
<name>A0A8J7MFG8_9BACT</name>
<dbReference type="InterPro" id="IPR023772">
    <property type="entry name" value="DNA-bd_HTH_TetR-type_CS"/>
</dbReference>
<evidence type="ECO:0000256" key="2">
    <source>
        <dbReference type="PROSITE-ProRule" id="PRU00335"/>
    </source>
</evidence>
<accession>A0A8J7MFG8</accession>
<dbReference type="PRINTS" id="PR00455">
    <property type="entry name" value="HTHTETR"/>
</dbReference>
<dbReference type="InterPro" id="IPR050109">
    <property type="entry name" value="HTH-type_TetR-like_transc_reg"/>
</dbReference>
<feature type="domain" description="HTH tetR-type" evidence="3">
    <location>
        <begin position="4"/>
        <end position="64"/>
    </location>
</feature>
<dbReference type="PANTHER" id="PTHR30055">
    <property type="entry name" value="HTH-TYPE TRANSCRIPTIONAL REGULATOR RUTR"/>
    <property type="match status" value="1"/>
</dbReference>
<evidence type="ECO:0000313" key="5">
    <source>
        <dbReference type="Proteomes" id="UP000624703"/>
    </source>
</evidence>
<proteinExistence type="predicted"/>
<comment type="caution">
    <text evidence="4">The sequence shown here is derived from an EMBL/GenBank/DDBJ whole genome shotgun (WGS) entry which is preliminary data.</text>
</comment>
<dbReference type="SUPFAM" id="SSF46689">
    <property type="entry name" value="Homeodomain-like"/>
    <property type="match status" value="1"/>
</dbReference>
<dbReference type="PROSITE" id="PS50977">
    <property type="entry name" value="HTH_TETR_2"/>
    <property type="match status" value="1"/>
</dbReference>
<dbReference type="Pfam" id="PF00440">
    <property type="entry name" value="TetR_N"/>
    <property type="match status" value="1"/>
</dbReference>
<dbReference type="InterPro" id="IPR015292">
    <property type="entry name" value="Tscrpt_reg_YbiH_C"/>
</dbReference>
<dbReference type="PANTHER" id="PTHR30055:SF235">
    <property type="entry name" value="TRANSCRIPTIONAL REGULATORY PROTEIN"/>
    <property type="match status" value="1"/>
</dbReference>
<organism evidence="4 5">
    <name type="scientific">Persicirhabdus sediminis</name>
    <dbReference type="NCBI Taxonomy" id="454144"/>
    <lineage>
        <taxon>Bacteria</taxon>
        <taxon>Pseudomonadati</taxon>
        <taxon>Verrucomicrobiota</taxon>
        <taxon>Verrucomicrobiia</taxon>
        <taxon>Verrucomicrobiales</taxon>
        <taxon>Verrucomicrobiaceae</taxon>
        <taxon>Persicirhabdus</taxon>
    </lineage>
</organism>